<proteinExistence type="predicted"/>
<evidence type="ECO:0000313" key="3">
    <source>
        <dbReference type="Proteomes" id="UP000078561"/>
    </source>
</evidence>
<sequence length="103" mass="11215">MSSNSSASSQKTGFAMNMNGSNKKLPLGSKPRTPFAGNRTRVALADDSDDDDDQDDEYTGRQRRQGGRNDRVELLHGFENNKATDTSGKHRLEGLGKAEEGTL</sequence>
<protein>
    <submittedName>
        <fullName evidence="2">Uncharacterized protein</fullName>
    </submittedName>
</protein>
<keyword evidence="3" id="KW-1185">Reference proteome</keyword>
<dbReference type="Proteomes" id="UP000078561">
    <property type="component" value="Unassembled WGS sequence"/>
</dbReference>
<organism evidence="2">
    <name type="scientific">Absidia glauca</name>
    <name type="common">Pin mould</name>
    <dbReference type="NCBI Taxonomy" id="4829"/>
    <lineage>
        <taxon>Eukaryota</taxon>
        <taxon>Fungi</taxon>
        <taxon>Fungi incertae sedis</taxon>
        <taxon>Mucoromycota</taxon>
        <taxon>Mucoromycotina</taxon>
        <taxon>Mucoromycetes</taxon>
        <taxon>Mucorales</taxon>
        <taxon>Cunninghamellaceae</taxon>
        <taxon>Absidia</taxon>
    </lineage>
</organism>
<evidence type="ECO:0000256" key="1">
    <source>
        <dbReference type="SAM" id="MobiDB-lite"/>
    </source>
</evidence>
<feature type="region of interest" description="Disordered" evidence="1">
    <location>
        <begin position="1"/>
        <end position="103"/>
    </location>
</feature>
<reference evidence="2" key="1">
    <citation type="submission" date="2016-04" db="EMBL/GenBank/DDBJ databases">
        <authorList>
            <person name="Evans L.H."/>
            <person name="Alamgir A."/>
            <person name="Owens N."/>
            <person name="Weber N.D."/>
            <person name="Virtaneva K."/>
            <person name="Barbian K."/>
            <person name="Babar A."/>
            <person name="Rosenke K."/>
        </authorList>
    </citation>
    <scope>NUCLEOTIDE SEQUENCE [LARGE SCALE GENOMIC DNA]</scope>
    <source>
        <strain evidence="2">CBS 101.48</strain>
    </source>
</reference>
<dbReference type="AlphaFoldDB" id="A0A163K5Z9"/>
<dbReference type="OrthoDB" id="5577072at2759"/>
<feature type="compositionally biased region" description="Acidic residues" evidence="1">
    <location>
        <begin position="46"/>
        <end position="57"/>
    </location>
</feature>
<accession>A0A163K5Z9</accession>
<dbReference type="InParanoid" id="A0A163K5Z9"/>
<feature type="compositionally biased region" description="Basic and acidic residues" evidence="1">
    <location>
        <begin position="87"/>
        <end position="103"/>
    </location>
</feature>
<name>A0A163K5Z9_ABSGL</name>
<gene>
    <name evidence="2" type="primary">ABSGL_14109.1 scaffold 14385</name>
</gene>
<feature type="compositionally biased region" description="Basic and acidic residues" evidence="1">
    <location>
        <begin position="67"/>
        <end position="76"/>
    </location>
</feature>
<evidence type="ECO:0000313" key="2">
    <source>
        <dbReference type="EMBL" id="SAM08446.1"/>
    </source>
</evidence>
<dbReference type="EMBL" id="LT554895">
    <property type="protein sequence ID" value="SAM08446.1"/>
    <property type="molecule type" value="Genomic_DNA"/>
</dbReference>
<feature type="compositionally biased region" description="Polar residues" evidence="1">
    <location>
        <begin position="1"/>
        <end position="22"/>
    </location>
</feature>